<comment type="caution">
    <text evidence="1">The sequence shown here is derived from an EMBL/GenBank/DDBJ whole genome shotgun (WGS) entry which is preliminary data.</text>
</comment>
<dbReference type="EMBL" id="LIAE01006382">
    <property type="protein sequence ID" value="PAV90294.1"/>
    <property type="molecule type" value="Genomic_DNA"/>
</dbReference>
<organism evidence="1 2">
    <name type="scientific">Diploscapter pachys</name>
    <dbReference type="NCBI Taxonomy" id="2018661"/>
    <lineage>
        <taxon>Eukaryota</taxon>
        <taxon>Metazoa</taxon>
        <taxon>Ecdysozoa</taxon>
        <taxon>Nematoda</taxon>
        <taxon>Chromadorea</taxon>
        <taxon>Rhabditida</taxon>
        <taxon>Rhabditina</taxon>
        <taxon>Rhabditomorpha</taxon>
        <taxon>Rhabditoidea</taxon>
        <taxon>Rhabditidae</taxon>
        <taxon>Diploscapter</taxon>
    </lineage>
</organism>
<sequence length="74" mass="8674">MRNKLKPHLIALSMLGFAGVCGYFTWRASRIVSKWARSDTQYSQHQEMEDYILAKHIEAERRRIAHLEGQARTN</sequence>
<dbReference type="Proteomes" id="UP000218231">
    <property type="component" value="Unassembled WGS sequence"/>
</dbReference>
<evidence type="ECO:0000313" key="1">
    <source>
        <dbReference type="EMBL" id="PAV90294.1"/>
    </source>
</evidence>
<gene>
    <name evidence="1" type="ORF">WR25_25136</name>
</gene>
<accession>A0A2A2LVL7</accession>
<reference evidence="1 2" key="1">
    <citation type="journal article" date="2017" name="Curr. Biol.">
        <title>Genome architecture and evolution of a unichromosomal asexual nematode.</title>
        <authorList>
            <person name="Fradin H."/>
            <person name="Zegar C."/>
            <person name="Gutwein M."/>
            <person name="Lucas J."/>
            <person name="Kovtun M."/>
            <person name="Corcoran D."/>
            <person name="Baugh L.R."/>
            <person name="Kiontke K."/>
            <person name="Gunsalus K."/>
            <person name="Fitch D.H."/>
            <person name="Piano F."/>
        </authorList>
    </citation>
    <scope>NUCLEOTIDE SEQUENCE [LARGE SCALE GENOMIC DNA]</scope>
    <source>
        <strain evidence="1">PF1309</strain>
    </source>
</reference>
<proteinExistence type="predicted"/>
<dbReference type="AlphaFoldDB" id="A0A2A2LVL7"/>
<protein>
    <submittedName>
        <fullName evidence="1">Uncharacterized protein</fullName>
    </submittedName>
</protein>
<name>A0A2A2LVL7_9BILA</name>
<evidence type="ECO:0000313" key="2">
    <source>
        <dbReference type="Proteomes" id="UP000218231"/>
    </source>
</evidence>
<keyword evidence="2" id="KW-1185">Reference proteome</keyword>